<dbReference type="GO" id="GO:0016787">
    <property type="term" value="F:hydrolase activity"/>
    <property type="evidence" value="ECO:0007669"/>
    <property type="project" value="UniProtKB-KW"/>
</dbReference>
<gene>
    <name evidence="2" type="ORF">GTZ99_14350</name>
</gene>
<feature type="domain" description="Inosine/uridine-preferring nucleoside hydrolase" evidence="1">
    <location>
        <begin position="34"/>
        <end position="282"/>
    </location>
</feature>
<dbReference type="Pfam" id="PF01156">
    <property type="entry name" value="IU_nuc_hydro"/>
    <property type="match status" value="1"/>
</dbReference>
<reference evidence="3" key="1">
    <citation type="submission" date="2020-01" db="EMBL/GenBank/DDBJ databases">
        <title>Sphingomonas sp. strain CSW-10.</title>
        <authorList>
            <person name="Chen W.-M."/>
        </authorList>
    </citation>
    <scope>NUCLEOTIDE SEQUENCE [LARGE SCALE GENOMIC DNA]</scope>
    <source>
        <strain evidence="3">FSY-8</strain>
    </source>
</reference>
<dbReference type="InterPro" id="IPR036452">
    <property type="entry name" value="Ribo_hydro-like"/>
</dbReference>
<dbReference type="InterPro" id="IPR001910">
    <property type="entry name" value="Inosine/uridine_hydrolase_dom"/>
</dbReference>
<evidence type="ECO:0000313" key="2">
    <source>
        <dbReference type="EMBL" id="NBC37733.1"/>
    </source>
</evidence>
<sequence length="341" mass="36721">MGRRTLLSGAGAAGLALGWGGPAWGLSATPRQRIIIDNDLSGDPDGLFQLAHHLASPSCDVRLVVGSHLHDPEPFDHSATQADNAAAKAREIIALMKLPRRPKVLAGANKAPDFAHPAPTPATAAIIAEAMRDDTTLPLYYCAGAGLTELAMAWKLEPRIGKRLKLVWIGGPEHNELNPTLPVRTDPEYNLTIDAEAVRILFNQSDIEIWQIPRDAYRQMLISHAELRAGLAGAGRLGRYLTASLDRIIAMVAKAPPPHNMGIGETYILGDSPLVTATALQSSFEPDASSSAYVIKPTPMVDAKGFYTPNPGGRPMRVFTRIDTRLTFSDMFAKLTEAAAR</sequence>
<name>A0ABW9XGY7_9SPHN</name>
<evidence type="ECO:0000259" key="1">
    <source>
        <dbReference type="Pfam" id="PF01156"/>
    </source>
</evidence>
<protein>
    <submittedName>
        <fullName evidence="2">Nucleoside hydrolase</fullName>
    </submittedName>
</protein>
<dbReference type="Proteomes" id="UP000753724">
    <property type="component" value="Unassembled WGS sequence"/>
</dbReference>
<keyword evidence="2" id="KW-0378">Hydrolase</keyword>
<proteinExistence type="predicted"/>
<accession>A0ABW9XGY7</accession>
<dbReference type="EMBL" id="JAAAPO010000005">
    <property type="protein sequence ID" value="NBC37733.1"/>
    <property type="molecule type" value="Genomic_DNA"/>
</dbReference>
<keyword evidence="3" id="KW-1185">Reference proteome</keyword>
<dbReference type="SUPFAM" id="SSF53590">
    <property type="entry name" value="Nucleoside hydrolase"/>
    <property type="match status" value="1"/>
</dbReference>
<comment type="caution">
    <text evidence="2">The sequence shown here is derived from an EMBL/GenBank/DDBJ whole genome shotgun (WGS) entry which is preliminary data.</text>
</comment>
<organism evidence="2 3">
    <name type="scientific">Novosphingobium ovatum</name>
    <dbReference type="NCBI Taxonomy" id="1908523"/>
    <lineage>
        <taxon>Bacteria</taxon>
        <taxon>Pseudomonadati</taxon>
        <taxon>Pseudomonadota</taxon>
        <taxon>Alphaproteobacteria</taxon>
        <taxon>Sphingomonadales</taxon>
        <taxon>Sphingomonadaceae</taxon>
        <taxon>Novosphingobium</taxon>
    </lineage>
</organism>
<dbReference type="Gene3D" id="3.90.245.10">
    <property type="entry name" value="Ribonucleoside hydrolase-like"/>
    <property type="match status" value="1"/>
</dbReference>
<evidence type="ECO:0000313" key="3">
    <source>
        <dbReference type="Proteomes" id="UP000753724"/>
    </source>
</evidence>